<dbReference type="InterPro" id="IPR027417">
    <property type="entry name" value="P-loop_NTPase"/>
</dbReference>
<evidence type="ECO:0000256" key="7">
    <source>
        <dbReference type="ARBA" id="ARBA00023136"/>
    </source>
</evidence>
<feature type="domain" description="ABC transporter" evidence="9">
    <location>
        <begin position="3"/>
        <end position="244"/>
    </location>
</feature>
<dbReference type="OrthoDB" id="9784332at2"/>
<comment type="subcellular location">
    <subcellularLocation>
        <location evidence="1 8">Cell membrane</location>
        <topology evidence="1 8">Peripheral membrane protein</topology>
    </subcellularLocation>
</comment>
<dbReference type="Pfam" id="PF00005">
    <property type="entry name" value="ABC_tran"/>
    <property type="match status" value="1"/>
</dbReference>
<keyword evidence="5 8" id="KW-0067">ATP-binding</keyword>
<dbReference type="InterPro" id="IPR030946">
    <property type="entry name" value="EcfA2"/>
</dbReference>
<dbReference type="GO" id="GO:0005524">
    <property type="term" value="F:ATP binding"/>
    <property type="evidence" value="ECO:0007669"/>
    <property type="project" value="UniProtKB-UniRule"/>
</dbReference>
<evidence type="ECO:0000313" key="11">
    <source>
        <dbReference type="Proteomes" id="UP000184052"/>
    </source>
</evidence>
<comment type="similarity">
    <text evidence="8">Belongs to the ABC transporter superfamily. Energy-coupling factor EcfA family.</text>
</comment>
<dbReference type="PROSITE" id="PS50893">
    <property type="entry name" value="ABC_TRANSPORTER_2"/>
    <property type="match status" value="1"/>
</dbReference>
<comment type="function">
    <text evidence="8">ATP-binding (A) component of a common energy-coupling factor (ECF) ABC-transporter complex.</text>
</comment>
<evidence type="ECO:0000256" key="2">
    <source>
        <dbReference type="ARBA" id="ARBA00022448"/>
    </source>
</evidence>
<dbReference type="AlphaFoldDB" id="A0A1M6L741"/>
<evidence type="ECO:0000256" key="1">
    <source>
        <dbReference type="ARBA" id="ARBA00004202"/>
    </source>
</evidence>
<dbReference type="InterPro" id="IPR015856">
    <property type="entry name" value="ABC_transpr_CbiO/EcfA_su"/>
</dbReference>
<dbReference type="NCBIfam" id="TIGR04521">
    <property type="entry name" value="ECF_ATPase_2"/>
    <property type="match status" value="1"/>
</dbReference>
<dbReference type="InterPro" id="IPR003593">
    <property type="entry name" value="AAA+_ATPase"/>
</dbReference>
<dbReference type="SUPFAM" id="SSF52540">
    <property type="entry name" value="P-loop containing nucleoside triphosphate hydrolases"/>
    <property type="match status" value="1"/>
</dbReference>
<name>A0A1M6L741_9FIRM</name>
<keyword evidence="11" id="KW-1185">Reference proteome</keyword>
<dbReference type="InterPro" id="IPR050095">
    <property type="entry name" value="ECF_ABC_transporter_ATP-bd"/>
</dbReference>
<dbReference type="PANTHER" id="PTHR43553">
    <property type="entry name" value="HEAVY METAL TRANSPORTER"/>
    <property type="match status" value="1"/>
</dbReference>
<dbReference type="STRING" id="1121476.SAMN02745751_03098"/>
<proteinExistence type="inferred from homology"/>
<dbReference type="Proteomes" id="UP000184052">
    <property type="component" value="Unassembled WGS sequence"/>
</dbReference>
<dbReference type="GO" id="GO:0042626">
    <property type="term" value="F:ATPase-coupled transmembrane transporter activity"/>
    <property type="evidence" value="ECO:0007669"/>
    <property type="project" value="TreeGrafter"/>
</dbReference>
<dbReference type="FunFam" id="3.40.50.300:FF:000224">
    <property type="entry name" value="Energy-coupling factor transporter ATP-binding protein EcfA"/>
    <property type="match status" value="1"/>
</dbReference>
<evidence type="ECO:0000259" key="9">
    <source>
        <dbReference type="PROSITE" id="PS50893"/>
    </source>
</evidence>
<dbReference type="PANTHER" id="PTHR43553:SF27">
    <property type="entry name" value="ENERGY-COUPLING FACTOR TRANSPORTER ATP-BINDING PROTEIN ECFA2"/>
    <property type="match status" value="1"/>
</dbReference>
<evidence type="ECO:0000256" key="3">
    <source>
        <dbReference type="ARBA" id="ARBA00022475"/>
    </source>
</evidence>
<dbReference type="GO" id="GO:0016887">
    <property type="term" value="F:ATP hydrolysis activity"/>
    <property type="evidence" value="ECO:0007669"/>
    <property type="project" value="InterPro"/>
</dbReference>
<keyword evidence="4 8" id="KW-0547">Nucleotide-binding</keyword>
<dbReference type="CDD" id="cd03225">
    <property type="entry name" value="ABC_cobalt_CbiO_domain1"/>
    <property type="match status" value="1"/>
</dbReference>
<keyword evidence="7 8" id="KW-0472">Membrane</keyword>
<dbReference type="SMART" id="SM00382">
    <property type="entry name" value="AAA"/>
    <property type="match status" value="1"/>
</dbReference>
<evidence type="ECO:0000313" key="10">
    <source>
        <dbReference type="EMBL" id="SHJ66987.1"/>
    </source>
</evidence>
<dbReference type="InterPro" id="IPR017871">
    <property type="entry name" value="ABC_transporter-like_CS"/>
</dbReference>
<evidence type="ECO:0000256" key="8">
    <source>
        <dbReference type="RuleBase" id="RU365104"/>
    </source>
</evidence>
<evidence type="ECO:0000256" key="4">
    <source>
        <dbReference type="ARBA" id="ARBA00022741"/>
    </source>
</evidence>
<dbReference type="EMBL" id="FQZL01000030">
    <property type="protein sequence ID" value="SHJ66987.1"/>
    <property type="molecule type" value="Genomic_DNA"/>
</dbReference>
<keyword evidence="2 8" id="KW-0813">Transport</keyword>
<dbReference type="InterPro" id="IPR003439">
    <property type="entry name" value="ABC_transporter-like_ATP-bd"/>
</dbReference>
<dbReference type="GO" id="GO:0043190">
    <property type="term" value="C:ATP-binding cassette (ABC) transporter complex"/>
    <property type="evidence" value="ECO:0007669"/>
    <property type="project" value="TreeGrafter"/>
</dbReference>
<evidence type="ECO:0000256" key="6">
    <source>
        <dbReference type="ARBA" id="ARBA00022967"/>
    </source>
</evidence>
<dbReference type="Gene3D" id="3.40.50.300">
    <property type="entry name" value="P-loop containing nucleotide triphosphate hydrolases"/>
    <property type="match status" value="1"/>
</dbReference>
<organism evidence="10 11">
    <name type="scientific">Dethiosulfatibacter aminovorans DSM 17477</name>
    <dbReference type="NCBI Taxonomy" id="1121476"/>
    <lineage>
        <taxon>Bacteria</taxon>
        <taxon>Bacillati</taxon>
        <taxon>Bacillota</taxon>
        <taxon>Tissierellia</taxon>
        <taxon>Dethiosulfatibacter</taxon>
    </lineage>
</organism>
<dbReference type="NCBIfam" id="NF010158">
    <property type="entry name" value="PRK13637.1"/>
    <property type="match status" value="1"/>
</dbReference>
<dbReference type="RefSeq" id="WP_073050474.1">
    <property type="nucleotide sequence ID" value="NZ_FQZL01000030.1"/>
</dbReference>
<evidence type="ECO:0000256" key="5">
    <source>
        <dbReference type="ARBA" id="ARBA00022840"/>
    </source>
</evidence>
<protein>
    <recommendedName>
        <fullName evidence="8">Energy-coupling factor transporter ATP-binding protein EcfA2</fullName>
        <ecNumber evidence="8">7.-.-.-</ecNumber>
    </recommendedName>
</protein>
<dbReference type="EC" id="7.-.-.-" evidence="8"/>
<gene>
    <name evidence="10" type="ORF">SAMN02745751_03098</name>
</gene>
<dbReference type="PROSITE" id="PS00211">
    <property type="entry name" value="ABC_TRANSPORTER_1"/>
    <property type="match status" value="1"/>
</dbReference>
<reference evidence="10 11" key="1">
    <citation type="submission" date="2016-11" db="EMBL/GenBank/DDBJ databases">
        <authorList>
            <person name="Jaros S."/>
            <person name="Januszkiewicz K."/>
            <person name="Wedrychowicz H."/>
        </authorList>
    </citation>
    <scope>NUCLEOTIDE SEQUENCE [LARGE SCALE GENOMIC DNA]</scope>
    <source>
        <strain evidence="10 11">DSM 17477</strain>
    </source>
</reference>
<comment type="subunit">
    <text evidence="8">Forms a stable energy-coupling factor (ECF) transporter complex composed of 2 membrane-embedded substrate-binding proteins (S component), 2 ATP-binding proteins (A component) and 2 transmembrane proteins (T component).</text>
</comment>
<keyword evidence="6" id="KW-1278">Translocase</keyword>
<keyword evidence="3 8" id="KW-1003">Cell membrane</keyword>
<accession>A0A1M6L741</accession>
<sequence>MSIKTDKLSFYYSQGTPFETKALDEVTLEIKKGDFVGIIGHTGSGKSTLIQHFNGLILPEEGIVKIDDRNIKDKDLKIKLIRQKVGLVFQYPEYQLFEETVYKDVSYGPMNLDIDSEEIDKRVRYALELVGFKFEDIKDKSPFDLSGGQKRRVAIAGVLAMKPDYLVLDEPTAGLDPAGRNEILSRIRQLHESGITIILVSHSMEDIARLVKYIYVMYKGKIHMEGTPHEIYRDSEELKKIGLGVPQVVDVMKALKQKGIDVDTNKLTVEEASEEILKALRSRQDV</sequence>